<dbReference type="Gene3D" id="1.25.40.10">
    <property type="entry name" value="Tetratricopeptide repeat domain"/>
    <property type="match status" value="6"/>
</dbReference>
<dbReference type="PANTHER" id="PTHR47926:SF414">
    <property type="entry name" value="PENTATRICOPEPTIDE REPEAT-CONTAINING PROTEIN DOT4, CHLOROPLASTIC-LIKE"/>
    <property type="match status" value="1"/>
</dbReference>
<name>A0A9P0ZHB1_CUSEU</name>
<dbReference type="EMBL" id="CAMAPE010000038">
    <property type="protein sequence ID" value="CAH9100257.1"/>
    <property type="molecule type" value="Genomic_DNA"/>
</dbReference>
<dbReference type="Pfam" id="PF13041">
    <property type="entry name" value="PPR_2"/>
    <property type="match status" value="2"/>
</dbReference>
<dbReference type="FunFam" id="1.25.40.10:FF:000285">
    <property type="entry name" value="Pentatricopeptide repeat-containing protein, chloroplastic"/>
    <property type="match status" value="1"/>
</dbReference>
<evidence type="ECO:0008006" key="5">
    <source>
        <dbReference type="Google" id="ProtNLM"/>
    </source>
</evidence>
<evidence type="ECO:0000256" key="1">
    <source>
        <dbReference type="ARBA" id="ARBA00022737"/>
    </source>
</evidence>
<dbReference type="AlphaFoldDB" id="A0A9P0ZHB1"/>
<dbReference type="InterPro" id="IPR046960">
    <property type="entry name" value="PPR_At4g14850-like_plant"/>
</dbReference>
<feature type="repeat" description="PPR" evidence="2">
    <location>
        <begin position="452"/>
        <end position="486"/>
    </location>
</feature>
<protein>
    <recommendedName>
        <fullName evidence="5">Pentatricopeptide repeat-containing protein</fullName>
    </recommendedName>
</protein>
<comment type="caution">
    <text evidence="3">The sequence shown here is derived from an EMBL/GenBank/DDBJ whole genome shotgun (WGS) entry which is preliminary data.</text>
</comment>
<sequence length="635" mass="71827">MRSLNRNAYKLFVVFSQRNFSTRTSIYNVTRNLHYQGRVSLLSGNEHSDVVSWTSTISDFVKKNQPEKAIDLFKRMLMSNQKPNYVTVLSSIQASSCMGSEMLVMEIHCFAIKMGFEFETPIITALLGFYSVWDMESASKLFLLAPDKDVILWSATISAFVKVGEYIKAIDLFKEMQLCGVEPNYVSILSILPACVNLCASRIGRELHGFSIKKSFISHLNIQNSLLDMYSKFGSIKESISIFQNIERKDLVSWKSIIHGCISNDCPRVALSFFYEMQFCCFPMDESIIREVIGMYSTLDETKTGQEIHSFALKLGFLEFVSVVTALLQMYGNFGNIGAARSLFDSLGEKDIIAWSAMISAYAQSEEPINALAILRWMQWENRKPNEFSFVSLLHACSSMEAQDFGEAIHAQVIKFGYTCNAFLASALIFMYCKFGRIQQGKSSFDENSNKDLVCWSSMINGYGINGLGSEALECFLEMLSYGIKPNDVVFVSVLSACSHCGLEYEGWNWFHAMQEKYDITPKLAHYACMVDMLSRQGNVEQALEFVNNMPIMPDKRIWGALLAGCRKTQGASEIHELVAKQLISLDPKNASYYVILSNLYADQGRWDEVEKLRQLMGESKQKKWMGCSVIELNA</sequence>
<keyword evidence="1" id="KW-0677">Repeat</keyword>
<dbReference type="NCBIfam" id="TIGR00756">
    <property type="entry name" value="PPR"/>
    <property type="match status" value="2"/>
</dbReference>
<dbReference type="Pfam" id="PF20431">
    <property type="entry name" value="E_motif"/>
    <property type="match status" value="1"/>
</dbReference>
<dbReference type="PROSITE" id="PS51375">
    <property type="entry name" value="PPR"/>
    <property type="match status" value="4"/>
</dbReference>
<evidence type="ECO:0000256" key="2">
    <source>
        <dbReference type="PROSITE-ProRule" id="PRU00708"/>
    </source>
</evidence>
<dbReference type="InterPro" id="IPR046848">
    <property type="entry name" value="E_motif"/>
</dbReference>
<evidence type="ECO:0000313" key="4">
    <source>
        <dbReference type="Proteomes" id="UP001152484"/>
    </source>
</evidence>
<dbReference type="Pfam" id="PF01535">
    <property type="entry name" value="PPR"/>
    <property type="match status" value="5"/>
</dbReference>
<organism evidence="3 4">
    <name type="scientific">Cuscuta europaea</name>
    <name type="common">European dodder</name>
    <dbReference type="NCBI Taxonomy" id="41803"/>
    <lineage>
        <taxon>Eukaryota</taxon>
        <taxon>Viridiplantae</taxon>
        <taxon>Streptophyta</taxon>
        <taxon>Embryophyta</taxon>
        <taxon>Tracheophyta</taxon>
        <taxon>Spermatophyta</taxon>
        <taxon>Magnoliopsida</taxon>
        <taxon>eudicotyledons</taxon>
        <taxon>Gunneridae</taxon>
        <taxon>Pentapetalae</taxon>
        <taxon>asterids</taxon>
        <taxon>lamiids</taxon>
        <taxon>Solanales</taxon>
        <taxon>Convolvulaceae</taxon>
        <taxon>Cuscuteae</taxon>
        <taxon>Cuscuta</taxon>
        <taxon>Cuscuta subgen. Cuscuta</taxon>
    </lineage>
</organism>
<dbReference type="SUPFAM" id="SSF48452">
    <property type="entry name" value="TPR-like"/>
    <property type="match status" value="1"/>
</dbReference>
<reference evidence="3" key="1">
    <citation type="submission" date="2022-07" db="EMBL/GenBank/DDBJ databases">
        <authorList>
            <person name="Macas J."/>
            <person name="Novak P."/>
            <person name="Neumann P."/>
        </authorList>
    </citation>
    <scope>NUCLEOTIDE SEQUENCE</scope>
</reference>
<feature type="repeat" description="PPR" evidence="2">
    <location>
        <begin position="49"/>
        <end position="83"/>
    </location>
</feature>
<dbReference type="GO" id="GO:0009451">
    <property type="term" value="P:RNA modification"/>
    <property type="evidence" value="ECO:0007669"/>
    <property type="project" value="InterPro"/>
</dbReference>
<evidence type="ECO:0000313" key="3">
    <source>
        <dbReference type="EMBL" id="CAH9100257.1"/>
    </source>
</evidence>
<gene>
    <name evidence="3" type="ORF">CEURO_LOCUS14856</name>
</gene>
<dbReference type="InterPro" id="IPR011990">
    <property type="entry name" value="TPR-like_helical_dom_sf"/>
</dbReference>
<dbReference type="InterPro" id="IPR002885">
    <property type="entry name" value="PPR_rpt"/>
</dbReference>
<dbReference type="GO" id="GO:0003723">
    <property type="term" value="F:RNA binding"/>
    <property type="evidence" value="ECO:0007669"/>
    <property type="project" value="InterPro"/>
</dbReference>
<dbReference type="PANTHER" id="PTHR47926">
    <property type="entry name" value="PENTATRICOPEPTIDE REPEAT-CONTAINING PROTEIN"/>
    <property type="match status" value="1"/>
</dbReference>
<dbReference type="FunFam" id="1.25.40.10:FF:000090">
    <property type="entry name" value="Pentatricopeptide repeat-containing protein, chloroplastic"/>
    <property type="match status" value="1"/>
</dbReference>
<feature type="repeat" description="PPR" evidence="2">
    <location>
        <begin position="149"/>
        <end position="183"/>
    </location>
</feature>
<accession>A0A9P0ZHB1</accession>
<keyword evidence="4" id="KW-1185">Reference proteome</keyword>
<dbReference type="Proteomes" id="UP001152484">
    <property type="component" value="Unassembled WGS sequence"/>
</dbReference>
<feature type="repeat" description="PPR" evidence="2">
    <location>
        <begin position="351"/>
        <end position="385"/>
    </location>
</feature>
<dbReference type="OrthoDB" id="742671at2759"/>
<proteinExistence type="predicted"/>